<dbReference type="AlphaFoldDB" id="A0A1I3NSH2"/>
<protein>
    <submittedName>
        <fullName evidence="2">Uncharacterized protein</fullName>
    </submittedName>
</protein>
<keyword evidence="1" id="KW-1133">Transmembrane helix</keyword>
<dbReference type="Proteomes" id="UP000183018">
    <property type="component" value="Unassembled WGS sequence"/>
</dbReference>
<gene>
    <name evidence="2" type="ORF">SAMN05216602_3998</name>
</gene>
<dbReference type="EMBL" id="FORC01000004">
    <property type="protein sequence ID" value="SFJ12235.1"/>
    <property type="molecule type" value="Genomic_DNA"/>
</dbReference>
<name>A0A1I3NSH2_9GAMM</name>
<reference evidence="3" key="1">
    <citation type="submission" date="2016-10" db="EMBL/GenBank/DDBJ databases">
        <authorList>
            <person name="Varghese N."/>
            <person name="Submissions S."/>
        </authorList>
    </citation>
    <scope>NUCLEOTIDE SEQUENCE [LARGE SCALE GENOMIC DNA]</scope>
    <source>
        <strain evidence="3">LMG 22563</strain>
    </source>
</reference>
<accession>A0A1I3NSH2</accession>
<proteinExistence type="predicted"/>
<keyword evidence="1" id="KW-0812">Transmembrane</keyword>
<organism evidence="2 3">
    <name type="scientific">Phytopseudomonas argentinensis</name>
    <dbReference type="NCBI Taxonomy" id="289370"/>
    <lineage>
        <taxon>Bacteria</taxon>
        <taxon>Pseudomonadati</taxon>
        <taxon>Pseudomonadota</taxon>
        <taxon>Gammaproteobacteria</taxon>
        <taxon>Pseudomonadales</taxon>
        <taxon>Pseudomonadaceae</taxon>
        <taxon>Phytopseudomonas</taxon>
    </lineage>
</organism>
<feature type="transmembrane region" description="Helical" evidence="1">
    <location>
        <begin position="12"/>
        <end position="33"/>
    </location>
</feature>
<evidence type="ECO:0000313" key="3">
    <source>
        <dbReference type="Proteomes" id="UP000183018"/>
    </source>
</evidence>
<keyword evidence="1" id="KW-0472">Membrane</keyword>
<evidence type="ECO:0000313" key="2">
    <source>
        <dbReference type="EMBL" id="SFJ12235.1"/>
    </source>
</evidence>
<evidence type="ECO:0000256" key="1">
    <source>
        <dbReference type="SAM" id="Phobius"/>
    </source>
</evidence>
<keyword evidence="3" id="KW-1185">Reference proteome</keyword>
<sequence length="36" mass="3865">MHPEDAGVVGKRLANAALLAALLFGVAAILYAVRWW</sequence>